<name>A0A8J7YNG3_9EURY</name>
<accession>A0A8J7YNG3</accession>
<evidence type="ECO:0000313" key="2">
    <source>
        <dbReference type="Proteomes" id="UP000783863"/>
    </source>
</evidence>
<keyword evidence="2" id="KW-1185">Reference proteome</keyword>
<organism evidence="1 2">
    <name type="scientific">Haloarcula salinisoli</name>
    <dbReference type="NCBI Taxonomy" id="2487746"/>
    <lineage>
        <taxon>Archaea</taxon>
        <taxon>Methanobacteriati</taxon>
        <taxon>Methanobacteriota</taxon>
        <taxon>Stenosarchaea group</taxon>
        <taxon>Halobacteria</taxon>
        <taxon>Halobacteriales</taxon>
        <taxon>Haloarculaceae</taxon>
        <taxon>Haloarcula</taxon>
    </lineage>
</organism>
<dbReference type="InterPro" id="IPR055948">
    <property type="entry name" value="DUF7526"/>
</dbReference>
<dbReference type="RefSeq" id="WP_220589181.1">
    <property type="nucleotide sequence ID" value="NZ_RKLQ01000002.1"/>
</dbReference>
<gene>
    <name evidence="1" type="ORF">EGD98_15060</name>
</gene>
<sequence length="96" mass="10621">MPREITGEVIHVVPPEEQSDYELDGTVAELADSRYLLVCREGGVPSFFERVVAFFKRDPITPVTLVSDEGAEEGAEIEATVDFTTVDGVYEVLEIE</sequence>
<dbReference type="Proteomes" id="UP000783863">
    <property type="component" value="Unassembled WGS sequence"/>
</dbReference>
<proteinExistence type="predicted"/>
<reference evidence="1" key="1">
    <citation type="submission" date="2021-06" db="EMBL/GenBank/DDBJ databases">
        <title>Halomicroarcula sp. F24A a new haloarchaeum isolated from saline soil.</title>
        <authorList>
            <person name="Duran-Viseras A."/>
            <person name="Sanchez-Porro C."/>
            <person name="Ventosa A."/>
        </authorList>
    </citation>
    <scope>NUCLEOTIDE SEQUENCE</scope>
    <source>
        <strain evidence="1">F24A</strain>
    </source>
</reference>
<dbReference type="EMBL" id="RKLQ01000002">
    <property type="protein sequence ID" value="MBX0304986.1"/>
    <property type="molecule type" value="Genomic_DNA"/>
</dbReference>
<evidence type="ECO:0000313" key="1">
    <source>
        <dbReference type="EMBL" id="MBX0304986.1"/>
    </source>
</evidence>
<dbReference type="Pfam" id="PF24370">
    <property type="entry name" value="DUF7526"/>
    <property type="match status" value="1"/>
</dbReference>
<comment type="caution">
    <text evidence="1">The sequence shown here is derived from an EMBL/GenBank/DDBJ whole genome shotgun (WGS) entry which is preliminary data.</text>
</comment>
<dbReference type="AlphaFoldDB" id="A0A8J7YNG3"/>
<protein>
    <submittedName>
        <fullName evidence="1">Uncharacterized protein</fullName>
    </submittedName>
</protein>